<feature type="transmembrane region" description="Helical" evidence="2">
    <location>
        <begin position="366"/>
        <end position="385"/>
    </location>
</feature>
<dbReference type="InParanoid" id="A0A2P5HGL1"/>
<feature type="transmembrane region" description="Helical" evidence="2">
    <location>
        <begin position="267"/>
        <end position="296"/>
    </location>
</feature>
<dbReference type="STRING" id="158607.A0A2P5HGL1"/>
<feature type="transmembrane region" description="Helical" evidence="2">
    <location>
        <begin position="302"/>
        <end position="322"/>
    </location>
</feature>
<keyword evidence="2" id="KW-1133">Transmembrane helix</keyword>
<reference evidence="4" key="1">
    <citation type="submission" date="2017-09" db="EMBL/GenBank/DDBJ databases">
        <title>Polyketide synthases of a Diaporthe helianthi virulent isolate.</title>
        <authorList>
            <person name="Baroncelli R."/>
        </authorList>
    </citation>
    <scope>NUCLEOTIDE SEQUENCE [LARGE SCALE GENOMIC DNA]</scope>
    <source>
        <strain evidence="4">7/96</strain>
    </source>
</reference>
<feature type="region of interest" description="Disordered" evidence="1">
    <location>
        <begin position="81"/>
        <end position="126"/>
    </location>
</feature>
<feature type="region of interest" description="Disordered" evidence="1">
    <location>
        <begin position="1"/>
        <end position="34"/>
    </location>
</feature>
<organism evidence="4 5">
    <name type="scientific">Diaporthe helianthi</name>
    <dbReference type="NCBI Taxonomy" id="158607"/>
    <lineage>
        <taxon>Eukaryota</taxon>
        <taxon>Fungi</taxon>
        <taxon>Dikarya</taxon>
        <taxon>Ascomycota</taxon>
        <taxon>Pezizomycotina</taxon>
        <taxon>Sordariomycetes</taxon>
        <taxon>Sordariomycetidae</taxon>
        <taxon>Diaporthales</taxon>
        <taxon>Diaporthaceae</taxon>
        <taxon>Diaporthe</taxon>
    </lineage>
</organism>
<dbReference type="Proteomes" id="UP000094444">
    <property type="component" value="Unassembled WGS sequence"/>
</dbReference>
<dbReference type="SUPFAM" id="SSF81383">
    <property type="entry name" value="F-box domain"/>
    <property type="match status" value="1"/>
</dbReference>
<dbReference type="EMBL" id="MAVT02002351">
    <property type="protein sequence ID" value="POS69386.1"/>
    <property type="molecule type" value="Genomic_DNA"/>
</dbReference>
<dbReference type="OrthoDB" id="4759647at2759"/>
<evidence type="ECO:0000313" key="4">
    <source>
        <dbReference type="EMBL" id="POS69386.1"/>
    </source>
</evidence>
<evidence type="ECO:0000313" key="5">
    <source>
        <dbReference type="Proteomes" id="UP000094444"/>
    </source>
</evidence>
<keyword evidence="2" id="KW-0812">Transmembrane</keyword>
<dbReference type="CDD" id="cd09917">
    <property type="entry name" value="F-box_SF"/>
    <property type="match status" value="1"/>
</dbReference>
<gene>
    <name evidence="4" type="ORF">DHEL01_v212221</name>
</gene>
<dbReference type="PROSITE" id="PS50181">
    <property type="entry name" value="FBOX"/>
    <property type="match status" value="1"/>
</dbReference>
<evidence type="ECO:0000256" key="2">
    <source>
        <dbReference type="SAM" id="Phobius"/>
    </source>
</evidence>
<sequence length="436" mass="49894">MDPHGVNPHHQQQGGAHDTTPPHRISPARVATGLSNGIRRTITFITEPLSPAASEWDLESGPSTPGLDKFRRWSTIRKSTDASALSIARPETPPPPSPAEDDDDDDDDDDDEEEEAEEEEIDPPRTFMALPAEVQIVILQHLDFGDIERLRRTCKYWYNFATPRLIRSIWGPDTFRTILLRHCKICLTYCPADATRILSTPLDAGYPLSSRCVKCTIQSGDGTVRIGRKTTLGNFTDYWTCRWCGWPVSADQCPSHPQFHRLCYNRYALVLLAFFLLGWVQFVLGVIGAALCWHYFRADKLVLAPTTTGFLLMWFCIILILFRGNKVRTYNIALFVEVAIIGLWIAPVYSICKEFRYENAPAQPSTIATLVFVGINMLFRLLNIIGNMVLITDYDRTRHYVPRIPIWRRFMNPIMTALIFWTYPQHAERKFPPDYR</sequence>
<keyword evidence="2" id="KW-0472">Membrane</keyword>
<feature type="domain" description="F-box" evidence="3">
    <location>
        <begin position="124"/>
        <end position="178"/>
    </location>
</feature>
<feature type="region of interest" description="Disordered" evidence="1">
    <location>
        <begin position="54"/>
        <end position="73"/>
    </location>
</feature>
<dbReference type="Pfam" id="PF12937">
    <property type="entry name" value="F-box-like"/>
    <property type="match status" value="1"/>
</dbReference>
<dbReference type="InterPro" id="IPR001810">
    <property type="entry name" value="F-box_dom"/>
</dbReference>
<dbReference type="AlphaFoldDB" id="A0A2P5HGL1"/>
<evidence type="ECO:0000256" key="1">
    <source>
        <dbReference type="SAM" id="MobiDB-lite"/>
    </source>
</evidence>
<dbReference type="Gene3D" id="1.20.1280.50">
    <property type="match status" value="1"/>
</dbReference>
<accession>A0A2P5HGL1</accession>
<proteinExistence type="predicted"/>
<protein>
    <recommendedName>
        <fullName evidence="3">F-box domain-containing protein</fullName>
    </recommendedName>
</protein>
<dbReference type="InterPro" id="IPR036047">
    <property type="entry name" value="F-box-like_dom_sf"/>
</dbReference>
<keyword evidence="5" id="KW-1185">Reference proteome</keyword>
<comment type="caution">
    <text evidence="4">The sequence shown here is derived from an EMBL/GenBank/DDBJ whole genome shotgun (WGS) entry which is preliminary data.</text>
</comment>
<feature type="compositionally biased region" description="Acidic residues" evidence="1">
    <location>
        <begin position="99"/>
        <end position="121"/>
    </location>
</feature>
<name>A0A2P5HGL1_DIAHE</name>
<feature type="transmembrane region" description="Helical" evidence="2">
    <location>
        <begin position="329"/>
        <end position="346"/>
    </location>
</feature>
<evidence type="ECO:0000259" key="3">
    <source>
        <dbReference type="PROSITE" id="PS50181"/>
    </source>
</evidence>